<dbReference type="Gene3D" id="3.10.20.320">
    <property type="entry name" value="Putative peptidoglycan bound protein (lpxtg motif)"/>
    <property type="match status" value="4"/>
</dbReference>
<keyword evidence="3" id="KW-0732">Signal</keyword>
<dbReference type="PROSITE" id="PS50847">
    <property type="entry name" value="GRAM_POS_ANCHORING"/>
    <property type="match status" value="1"/>
</dbReference>
<feature type="region of interest" description="Disordered" evidence="6">
    <location>
        <begin position="275"/>
        <end position="312"/>
    </location>
</feature>
<dbReference type="NCBIfam" id="TIGR01167">
    <property type="entry name" value="LPXTG_anchor"/>
    <property type="match status" value="1"/>
</dbReference>
<dbReference type="InterPro" id="IPR013783">
    <property type="entry name" value="Ig-like_fold"/>
</dbReference>
<feature type="region of interest" description="Disordered" evidence="6">
    <location>
        <begin position="620"/>
        <end position="697"/>
    </location>
</feature>
<dbReference type="InterPro" id="IPR041498">
    <property type="entry name" value="Big_6"/>
</dbReference>
<dbReference type="InterPro" id="IPR009459">
    <property type="entry name" value="MucBP_dom"/>
</dbReference>
<dbReference type="PATRIC" id="fig|1423745.4.peg.1156"/>
<evidence type="ECO:0000256" key="7">
    <source>
        <dbReference type="SAM" id="Phobius"/>
    </source>
</evidence>
<evidence type="ECO:0000259" key="8">
    <source>
        <dbReference type="PROSITE" id="PS50847"/>
    </source>
</evidence>
<keyword evidence="2" id="KW-0964">Secreted</keyword>
<organism evidence="9 10">
    <name type="scientific">Fructilactobacillus florum DSM 22689 = JCM 16035</name>
    <dbReference type="NCBI Taxonomy" id="1423745"/>
    <lineage>
        <taxon>Bacteria</taxon>
        <taxon>Bacillati</taxon>
        <taxon>Bacillota</taxon>
        <taxon>Bacilli</taxon>
        <taxon>Lactobacillales</taxon>
        <taxon>Lactobacillaceae</taxon>
        <taxon>Fructilactobacillus</taxon>
    </lineage>
</organism>
<evidence type="ECO:0000256" key="2">
    <source>
        <dbReference type="ARBA" id="ARBA00022525"/>
    </source>
</evidence>
<dbReference type="EMBL" id="AYZI01000007">
    <property type="protein sequence ID" value="KRM91165.1"/>
    <property type="molecule type" value="Genomic_DNA"/>
</dbReference>
<keyword evidence="7" id="KW-0472">Membrane</keyword>
<accession>A0A0R2CHM3</accession>
<keyword evidence="7" id="KW-1133">Transmembrane helix</keyword>
<dbReference type="Pfam" id="PF17936">
    <property type="entry name" value="Big_6"/>
    <property type="match status" value="1"/>
</dbReference>
<protein>
    <recommendedName>
        <fullName evidence="8">Gram-positive cocci surface proteins LPxTG domain-containing protein</fullName>
    </recommendedName>
</protein>
<keyword evidence="1" id="KW-0134">Cell wall</keyword>
<dbReference type="RefSeq" id="WP_056961752.1">
    <property type="nucleotide sequence ID" value="NZ_AYZI01000007.1"/>
</dbReference>
<dbReference type="InterPro" id="IPR019931">
    <property type="entry name" value="LPXTG_anchor"/>
</dbReference>
<reference evidence="9 10" key="1">
    <citation type="journal article" date="2015" name="Genome Announc.">
        <title>Expanding the biotechnology potential of lactobacilli through comparative genomics of 213 strains and associated genera.</title>
        <authorList>
            <person name="Sun Z."/>
            <person name="Harris H.M."/>
            <person name="McCann A."/>
            <person name="Guo C."/>
            <person name="Argimon S."/>
            <person name="Zhang W."/>
            <person name="Yang X."/>
            <person name="Jeffery I.B."/>
            <person name="Cooney J.C."/>
            <person name="Kagawa T.F."/>
            <person name="Liu W."/>
            <person name="Song Y."/>
            <person name="Salvetti E."/>
            <person name="Wrobel A."/>
            <person name="Rasinkangas P."/>
            <person name="Parkhill J."/>
            <person name="Rea M.C."/>
            <person name="O'Sullivan O."/>
            <person name="Ritari J."/>
            <person name="Douillard F.P."/>
            <person name="Paul Ross R."/>
            <person name="Yang R."/>
            <person name="Briner A.E."/>
            <person name="Felis G.E."/>
            <person name="de Vos W.M."/>
            <person name="Barrangou R."/>
            <person name="Klaenhammer T.R."/>
            <person name="Caufield P.W."/>
            <person name="Cui Y."/>
            <person name="Zhang H."/>
            <person name="O'Toole P.W."/>
        </authorList>
    </citation>
    <scope>NUCLEOTIDE SEQUENCE [LARGE SCALE GENOMIC DNA]</scope>
    <source>
        <strain evidence="9 10">DSM 22689</strain>
    </source>
</reference>
<gene>
    <name evidence="9" type="ORF">FC87_GL001092</name>
</gene>
<evidence type="ECO:0000256" key="6">
    <source>
        <dbReference type="SAM" id="MobiDB-lite"/>
    </source>
</evidence>
<feature type="compositionally biased region" description="Basic and acidic residues" evidence="6">
    <location>
        <begin position="275"/>
        <end position="285"/>
    </location>
</feature>
<keyword evidence="5" id="KW-0572">Peptidoglycan-anchor</keyword>
<feature type="compositionally biased region" description="Basic and acidic residues" evidence="6">
    <location>
        <begin position="654"/>
        <end position="670"/>
    </location>
</feature>
<feature type="transmembrane region" description="Helical" evidence="7">
    <location>
        <begin position="725"/>
        <end position="744"/>
    </location>
</feature>
<keyword evidence="4" id="KW-0677">Repeat</keyword>
<feature type="domain" description="Gram-positive cocci surface proteins LPxTG" evidence="8">
    <location>
        <begin position="717"/>
        <end position="748"/>
    </location>
</feature>
<evidence type="ECO:0000313" key="9">
    <source>
        <dbReference type="EMBL" id="KRM91165.1"/>
    </source>
</evidence>
<dbReference type="AlphaFoldDB" id="A0A0R2CHM3"/>
<sequence length="748" mass="82171">MLKKPFTPKIIYPTGKLLLTTTMISIGIGLVNNTTVSADTKSPNYVKTASDPQTTDKSEIQTLSRHFDFDSMFSVTSQFSRYLGKNDPMNPDSYRTTQLFGGSADVSLKYQVNKDEGTVTVTDCQIKWTPNIALSNRANPATKESYFGLYFQVPYPKKYSDIDFSAGLSDRESYISRNKFFNMTKNPDLQAISVMYRDVSQNYNNYQYMENHDWVPYTVPITDGKADLLRPAMRTNSFSDSGSNSGDVYYTQANDMKDIIITLAKQITVDPAKQGDEKITGKGDEGAQLTVTDGAGNEIGTGSINNDGTYSVSTKRPLKGGEVITVQAKNPDGSTDAAHVTVSGEAPKAADVTVNYVDPDGHPLTKAETLTGNYDDSYTTTKKDIKGYTFKEVKGQESGKFSDAPQTVTYVYTPNQAADVTVNYVDPNGHPLTKAETLTGNYDDPYTTTKKDIKGYTFKEVKGQESGKFSDAPQTVTYVYTPNQAADVTVNYVDPNGHPLTKAETLTGNYDDPYTTTKKDIKGYTFKEVKGQESGKFSDAPQTVTYVYTPNQAADVTVNYVDPNGHQLAKPEKITGNYDDPYTTTKKDIKGYTLKEVKGQENGKFSDAPQTVTYVYTANATNNVPTPQKRPDDSQQPNGEKPKQPIDSSVGSEKNQEKKDPEPQKSKPEPQSKNQPAGSSSNGSSTNSDKNNNKKQSDANIAKKIITAGKQQIDRLLPKTGSQQTAGLTMIGTLLIFIGSIIYFRKHK</sequence>
<feature type="compositionally biased region" description="Low complexity" evidence="6">
    <location>
        <begin position="674"/>
        <end position="690"/>
    </location>
</feature>
<feature type="compositionally biased region" description="Polar residues" evidence="6">
    <location>
        <begin position="300"/>
        <end position="312"/>
    </location>
</feature>
<proteinExistence type="predicted"/>
<evidence type="ECO:0000256" key="4">
    <source>
        <dbReference type="ARBA" id="ARBA00022737"/>
    </source>
</evidence>
<evidence type="ECO:0000256" key="5">
    <source>
        <dbReference type="ARBA" id="ARBA00023088"/>
    </source>
</evidence>
<comment type="caution">
    <text evidence="9">The sequence shown here is derived from an EMBL/GenBank/DDBJ whole genome shotgun (WGS) entry which is preliminary data.</text>
</comment>
<name>A0A0R2CHM3_9LACO</name>
<dbReference type="Pfam" id="PF06458">
    <property type="entry name" value="MucBP"/>
    <property type="match status" value="4"/>
</dbReference>
<evidence type="ECO:0000313" key="10">
    <source>
        <dbReference type="Proteomes" id="UP000051586"/>
    </source>
</evidence>
<evidence type="ECO:0000256" key="3">
    <source>
        <dbReference type="ARBA" id="ARBA00022729"/>
    </source>
</evidence>
<dbReference type="Proteomes" id="UP000051586">
    <property type="component" value="Unassembled WGS sequence"/>
</dbReference>
<dbReference type="Gene3D" id="2.60.40.10">
    <property type="entry name" value="Immunoglobulins"/>
    <property type="match status" value="1"/>
</dbReference>
<keyword evidence="7" id="KW-0812">Transmembrane</keyword>
<dbReference type="Pfam" id="PF00746">
    <property type="entry name" value="Gram_pos_anchor"/>
    <property type="match status" value="1"/>
</dbReference>
<evidence type="ECO:0000256" key="1">
    <source>
        <dbReference type="ARBA" id="ARBA00022512"/>
    </source>
</evidence>